<evidence type="ECO:0000313" key="1">
    <source>
        <dbReference type="EMBL" id="OZG51589.1"/>
    </source>
</evidence>
<name>A0A261EXI7_9BIFI</name>
<keyword evidence="2" id="KW-1185">Reference proteome</keyword>
<comment type="caution">
    <text evidence="1">The sequence shown here is derived from an EMBL/GenBank/DDBJ whole genome shotgun (WGS) entry which is preliminary data.</text>
</comment>
<dbReference type="OrthoDB" id="1819429at2"/>
<protein>
    <submittedName>
        <fullName evidence="1">Uncharacterized protein</fullName>
    </submittedName>
</protein>
<organism evidence="1 2">
    <name type="scientific">Pseudoscardovia radai</name>
    <dbReference type="NCBI Taxonomy" id="987066"/>
    <lineage>
        <taxon>Bacteria</taxon>
        <taxon>Bacillati</taxon>
        <taxon>Actinomycetota</taxon>
        <taxon>Actinomycetes</taxon>
        <taxon>Bifidobacteriales</taxon>
        <taxon>Bifidobacteriaceae</taxon>
        <taxon>Pseudoscardovia</taxon>
    </lineage>
</organism>
<evidence type="ECO:0000313" key="2">
    <source>
        <dbReference type="Proteomes" id="UP000216725"/>
    </source>
</evidence>
<sequence length="104" mass="11331">MIVTRFATPFGAFEVLRNGRCVGFSIVESDRNVYCVGDTPLHADGGDEDTVNAVVELPSYAIGMGCIDTPTLEDRWSLRRRRGDASMGPFLTPCTITRGISFPS</sequence>
<dbReference type="EMBL" id="MWWR01000007">
    <property type="protein sequence ID" value="OZG51589.1"/>
    <property type="molecule type" value="Genomic_DNA"/>
</dbReference>
<reference evidence="1 2" key="1">
    <citation type="journal article" date="2017" name="BMC Genomics">
        <title>Comparative genomic and phylogenomic analyses of the Bifidobacteriaceae family.</title>
        <authorList>
            <person name="Lugli G.A."/>
            <person name="Milani C."/>
            <person name="Turroni F."/>
            <person name="Duranti S."/>
            <person name="Mancabelli L."/>
            <person name="Mangifesta M."/>
            <person name="Ferrario C."/>
            <person name="Modesto M."/>
            <person name="Mattarelli P."/>
            <person name="Jiri K."/>
            <person name="van Sinderen D."/>
            <person name="Ventura M."/>
        </authorList>
    </citation>
    <scope>NUCLEOTIDE SEQUENCE [LARGE SCALE GENOMIC DNA]</scope>
    <source>
        <strain evidence="1 2">DSM 24742</strain>
    </source>
</reference>
<accession>A0A261EXI7</accession>
<dbReference type="RefSeq" id="WP_094660803.1">
    <property type="nucleotide sequence ID" value="NZ_JBKZBO010000013.1"/>
</dbReference>
<gene>
    <name evidence="1" type="ORF">PSRA_0986</name>
</gene>
<dbReference type="Proteomes" id="UP000216725">
    <property type="component" value="Unassembled WGS sequence"/>
</dbReference>
<proteinExistence type="predicted"/>
<dbReference type="AlphaFoldDB" id="A0A261EXI7"/>